<name>A0ABT3RM61_9BACT</name>
<dbReference type="PANTHER" id="PTHR48097:SF9">
    <property type="entry name" value="L-THREONINE ALDOLASE"/>
    <property type="match status" value="1"/>
</dbReference>
<proteinExistence type="inferred from homology"/>
<evidence type="ECO:0000256" key="1">
    <source>
        <dbReference type="ARBA" id="ARBA00001933"/>
    </source>
</evidence>
<dbReference type="Pfam" id="PF01212">
    <property type="entry name" value="Beta_elim_lyase"/>
    <property type="match status" value="1"/>
</dbReference>
<sequence length="340" mass="37647">MIVDLRSDTVTKPSKQMKEAMLAAPVGDDVFDEDPTINDLQDYASNLFGKEAALYCPSGTMTNQIAIRCLTQPQDEVICDQRSHIYNYEGGGLAYNSMVSVRLADGERGILTPELIEPNILKEDIHYPISKVIGLENTVNKGGGACYREKDIEPIARLAEKNDLKMHLDGARFFNAIVATGEEIKDHAKHFDTISICLSKGLGAPVGSILLGTDEVIKKAKRVRKVLGGGMRQAGIIAAGALFALKNNIERLADDHQRAKTLAKELEQADFVKNILPVDTNIIIFEVRDDLSVENVLNKFEENKVYAVPFGKGAIRFVTHLDFNDEQMERTINVIRLLSF</sequence>
<dbReference type="InterPro" id="IPR015424">
    <property type="entry name" value="PyrdxlP-dep_Trfase"/>
</dbReference>
<evidence type="ECO:0000313" key="6">
    <source>
        <dbReference type="Proteomes" id="UP001209885"/>
    </source>
</evidence>
<dbReference type="CDD" id="cd06502">
    <property type="entry name" value="TA_like"/>
    <property type="match status" value="1"/>
</dbReference>
<comment type="similarity">
    <text evidence="2">Belongs to the threonine aldolase family.</text>
</comment>
<evidence type="ECO:0000256" key="3">
    <source>
        <dbReference type="ARBA" id="ARBA00022898"/>
    </source>
</evidence>
<keyword evidence="5" id="KW-0456">Lyase</keyword>
<dbReference type="PANTHER" id="PTHR48097">
    <property type="entry name" value="L-THREONINE ALDOLASE-RELATED"/>
    <property type="match status" value="1"/>
</dbReference>
<dbReference type="InterPro" id="IPR001597">
    <property type="entry name" value="ArAA_b-elim_lyase/Thr_aldolase"/>
</dbReference>
<organism evidence="5 6">
    <name type="scientific">Mangrovivirga halotolerans</name>
    <dbReference type="NCBI Taxonomy" id="2993936"/>
    <lineage>
        <taxon>Bacteria</taxon>
        <taxon>Pseudomonadati</taxon>
        <taxon>Bacteroidota</taxon>
        <taxon>Cytophagia</taxon>
        <taxon>Cytophagales</taxon>
        <taxon>Mangrovivirgaceae</taxon>
        <taxon>Mangrovivirga</taxon>
    </lineage>
</organism>
<dbReference type="Gene3D" id="3.40.640.10">
    <property type="entry name" value="Type I PLP-dependent aspartate aminotransferase-like (Major domain)"/>
    <property type="match status" value="1"/>
</dbReference>
<dbReference type="NCBIfam" id="NF041359">
    <property type="entry name" value="GntG_guanitoxin"/>
    <property type="match status" value="1"/>
</dbReference>
<dbReference type="InterPro" id="IPR015422">
    <property type="entry name" value="PyrdxlP-dep_Trfase_small"/>
</dbReference>
<dbReference type="Proteomes" id="UP001209885">
    <property type="component" value="Unassembled WGS sequence"/>
</dbReference>
<dbReference type="SUPFAM" id="SSF53383">
    <property type="entry name" value="PLP-dependent transferases"/>
    <property type="match status" value="1"/>
</dbReference>
<dbReference type="EMBL" id="JAPFQN010000002">
    <property type="protein sequence ID" value="MCX2742901.1"/>
    <property type="molecule type" value="Genomic_DNA"/>
</dbReference>
<comment type="caution">
    <text evidence="5">The sequence shown here is derived from an EMBL/GenBank/DDBJ whole genome shotgun (WGS) entry which is preliminary data.</text>
</comment>
<dbReference type="Gene3D" id="3.90.1150.10">
    <property type="entry name" value="Aspartate Aminotransferase, domain 1"/>
    <property type="match status" value="1"/>
</dbReference>
<evidence type="ECO:0000313" key="5">
    <source>
        <dbReference type="EMBL" id="MCX2742901.1"/>
    </source>
</evidence>
<evidence type="ECO:0000259" key="4">
    <source>
        <dbReference type="Pfam" id="PF01212"/>
    </source>
</evidence>
<comment type="cofactor">
    <cofactor evidence="1">
        <name>pyridoxal 5'-phosphate</name>
        <dbReference type="ChEBI" id="CHEBI:597326"/>
    </cofactor>
</comment>
<keyword evidence="3" id="KW-0663">Pyridoxal phosphate</keyword>
<gene>
    <name evidence="5" type="ORF">OO013_03425</name>
</gene>
<dbReference type="InterPro" id="IPR015421">
    <property type="entry name" value="PyrdxlP-dep_Trfase_major"/>
</dbReference>
<accession>A0ABT3RM61</accession>
<dbReference type="GO" id="GO:0016829">
    <property type="term" value="F:lyase activity"/>
    <property type="evidence" value="ECO:0007669"/>
    <property type="project" value="UniProtKB-KW"/>
</dbReference>
<dbReference type="InterPro" id="IPR023603">
    <property type="entry name" value="Low_specificity_L-TA-like"/>
</dbReference>
<keyword evidence="6" id="KW-1185">Reference proteome</keyword>
<protein>
    <submittedName>
        <fullName evidence="5">Beta-eliminating lyase-related protein</fullName>
    </submittedName>
</protein>
<feature type="domain" description="Aromatic amino acid beta-eliminating lyase/threonine aldolase" evidence="4">
    <location>
        <begin position="4"/>
        <end position="288"/>
    </location>
</feature>
<dbReference type="RefSeq" id="WP_266055253.1">
    <property type="nucleotide sequence ID" value="NZ_JAPFQN010000002.1"/>
</dbReference>
<reference evidence="5 6" key="1">
    <citation type="submission" date="2022-11" db="EMBL/GenBank/DDBJ databases">
        <title>The characterization of three novel Bacteroidetes species and genomic analysis of their roles in tidal elemental geochemical cycles.</title>
        <authorList>
            <person name="Ma K."/>
        </authorList>
    </citation>
    <scope>NUCLEOTIDE SEQUENCE [LARGE SCALE GENOMIC DNA]</scope>
    <source>
        <strain evidence="5 6">M17</strain>
    </source>
</reference>
<evidence type="ECO:0000256" key="2">
    <source>
        <dbReference type="ARBA" id="ARBA00006966"/>
    </source>
</evidence>
<dbReference type="PIRSF" id="PIRSF017617">
    <property type="entry name" value="Thr_aldolase"/>
    <property type="match status" value="1"/>
</dbReference>